<dbReference type="OrthoDB" id="9813172at2"/>
<sequence length="240" mass="26900">MSAAEQEFSAYGPSHLVVLAIFVVGAALLVWAGRRQTEQQAKLLSRVLAVLLIATFAVALAYKLARPHLDTSVPLQLCDVAELVAAYALWSQRHWAFVLTYYWGLVLSSQALLTPDVGTAEEGAPDFPHHLFITFFVLHVLVVWSAIYLTWGRRASLRWRDWRFAVIVTLAWFAVTFTFNTIAGTNYGYLNGKPPTASILDALGPWPFYLLVEVTIVVAVWALMTWPWVRIRQNADAKVP</sequence>
<dbReference type="EMBL" id="CP000480">
    <property type="protein sequence ID" value="ABK74397.1"/>
    <property type="molecule type" value="Genomic_DNA"/>
</dbReference>
<dbReference type="PaxDb" id="246196-MSMEI_5432"/>
<accession>A0R3S8</accession>
<dbReference type="Proteomes" id="UP000000757">
    <property type="component" value="Chromosome"/>
</dbReference>
<reference evidence="2 3" key="1">
    <citation type="submission" date="2006-10" db="EMBL/GenBank/DDBJ databases">
        <authorList>
            <person name="Fleischmann R.D."/>
            <person name="Dodson R.J."/>
            <person name="Haft D.H."/>
            <person name="Merkel J.S."/>
            <person name="Nelson W.C."/>
            <person name="Fraser C.M."/>
        </authorList>
    </citation>
    <scope>NUCLEOTIDE SEQUENCE [LARGE SCALE GENOMIC DNA]</scope>
    <source>
        <strain evidence="3">ATCC 700084 / mc(2)155</strain>
    </source>
</reference>
<feature type="transmembrane region" description="Helical" evidence="1">
    <location>
        <begin position="43"/>
        <end position="65"/>
    </location>
</feature>
<dbReference type="RefSeq" id="WP_011730633.1">
    <property type="nucleotide sequence ID" value="NC_008596.1"/>
</dbReference>
<dbReference type="AlphaFoldDB" id="A0R3S8"/>
<dbReference type="Pfam" id="PF14808">
    <property type="entry name" value="TMEM164"/>
    <property type="match status" value="1"/>
</dbReference>
<gene>
    <name evidence="2" type="ordered locus">MSMEG_5581</name>
</gene>
<evidence type="ECO:0000313" key="3">
    <source>
        <dbReference type="Proteomes" id="UP000000757"/>
    </source>
</evidence>
<dbReference type="NCBIfam" id="TIGR02206">
    <property type="entry name" value="intg_mem_TP0381"/>
    <property type="match status" value="1"/>
</dbReference>
<feature type="transmembrane region" description="Helical" evidence="1">
    <location>
        <begin position="133"/>
        <end position="152"/>
    </location>
</feature>
<feature type="transmembrane region" description="Helical" evidence="1">
    <location>
        <begin position="12"/>
        <end position="31"/>
    </location>
</feature>
<dbReference type="KEGG" id="msb:LJ00_27600"/>
<organism evidence="2 3">
    <name type="scientific">Mycolicibacterium smegmatis (strain ATCC 700084 / mc(2)155)</name>
    <name type="common">Mycobacterium smegmatis</name>
    <dbReference type="NCBI Taxonomy" id="246196"/>
    <lineage>
        <taxon>Bacteria</taxon>
        <taxon>Bacillati</taxon>
        <taxon>Actinomycetota</taxon>
        <taxon>Actinomycetes</taxon>
        <taxon>Mycobacteriales</taxon>
        <taxon>Mycobacteriaceae</taxon>
        <taxon>Mycolicibacterium</taxon>
    </lineage>
</organism>
<feature type="transmembrane region" description="Helical" evidence="1">
    <location>
        <begin position="208"/>
        <end position="229"/>
    </location>
</feature>
<keyword evidence="1" id="KW-0472">Membrane</keyword>
<name>A0R3S8_MYCS2</name>
<dbReference type="PATRIC" id="fig|246196.19.peg.5442"/>
<protein>
    <submittedName>
        <fullName evidence="2">Conserved hypothetical integral membrane protein</fullName>
    </submittedName>
</protein>
<keyword evidence="1" id="KW-0812">Transmembrane</keyword>
<evidence type="ECO:0000256" key="1">
    <source>
        <dbReference type="SAM" id="Phobius"/>
    </source>
</evidence>
<dbReference type="InterPro" id="IPR011737">
    <property type="entry name" value="CHP02206_TP0381"/>
</dbReference>
<keyword evidence="1" id="KW-1133">Transmembrane helix</keyword>
<proteinExistence type="predicted"/>
<dbReference type="GeneID" id="93460227"/>
<feature type="transmembrane region" description="Helical" evidence="1">
    <location>
        <begin position="164"/>
        <end position="188"/>
    </location>
</feature>
<dbReference type="KEGG" id="msm:MSMEG_5581"/>
<evidence type="ECO:0000313" key="2">
    <source>
        <dbReference type="EMBL" id="ABK74397.1"/>
    </source>
</evidence>
<keyword evidence="3" id="KW-1185">Reference proteome</keyword>
<dbReference type="STRING" id="246196.MSMEG_5581"/>
<dbReference type="eggNOG" id="COG5522">
    <property type="taxonomic scope" value="Bacteria"/>
</dbReference>